<organism evidence="2 3">
    <name type="scientific">Botryosphaeria parva (strain UCR-NP2)</name>
    <name type="common">Grapevine canker fungus</name>
    <name type="synonym">Neofusicoccum parvum</name>
    <dbReference type="NCBI Taxonomy" id="1287680"/>
    <lineage>
        <taxon>Eukaryota</taxon>
        <taxon>Fungi</taxon>
        <taxon>Dikarya</taxon>
        <taxon>Ascomycota</taxon>
        <taxon>Pezizomycotina</taxon>
        <taxon>Dothideomycetes</taxon>
        <taxon>Dothideomycetes incertae sedis</taxon>
        <taxon>Botryosphaeriales</taxon>
        <taxon>Botryosphaeriaceae</taxon>
        <taxon>Neofusicoccum</taxon>
    </lineage>
</organism>
<protein>
    <submittedName>
        <fullName evidence="2">Uncharacterized protein</fullName>
    </submittedName>
</protein>
<evidence type="ECO:0000313" key="2">
    <source>
        <dbReference type="EMBL" id="EOD44893.1"/>
    </source>
</evidence>
<name>R1EAS7_BOTPV</name>
<accession>R1EAS7</accession>
<reference evidence="3" key="1">
    <citation type="journal article" date="2013" name="Genome Announc.">
        <title>Draft genome sequence of Neofusicoccum parvum isolate UCR-NP2, a fungal vascular pathogen associated with grapevine cankers.</title>
        <authorList>
            <person name="Blanco-Ulate B."/>
            <person name="Rolshausen P."/>
            <person name="Cantu D."/>
        </authorList>
    </citation>
    <scope>NUCLEOTIDE SEQUENCE [LARGE SCALE GENOMIC DNA]</scope>
    <source>
        <strain evidence="3">UCR-NP2</strain>
    </source>
</reference>
<feature type="region of interest" description="Disordered" evidence="1">
    <location>
        <begin position="240"/>
        <end position="277"/>
    </location>
</feature>
<feature type="region of interest" description="Disordered" evidence="1">
    <location>
        <begin position="119"/>
        <end position="143"/>
    </location>
</feature>
<sequence length="929" mass="102555">MASCLNRAINNHLYDLPHGTEIRLPAGTTGAKDHYLMDGPKRLYPRGAMGLRGPLNPGFPTWRRTPEGMILVHRDNPHHWYFIPESSRLRNVETVSYDEERNALAAPCVTGRTLRRHKAMVSRQLSQQTIPEELNEGGEGPKPILEEDEEEFEALQKLIGSDQLAPLSSEDSDSTAGSSDNWKDLESDSDSGGKKSSEALNDTTIRIMPIPYTVTKRVPLPRSAGCYNLNPICEDITKEEEDELRGKEGSDSELYPGFGPRNSSSGNLASGHDSKERASLNSFEIDWEAAGKLASLHGNSNSPDSNDQSEPGAVYIVKYEHVKPAPVQFEDYDSDENDGRVFPWQRGVSKIIWQHRPQAAADKTQGMLGSEEEEEDIWAQQGAEEESVASSGLSPLRGANISNFDFSSGNSKAPATSSAHSREFSAFSQDEIAIGSFNGDNESECDGDAFSIKSSELENTDTELPNIVPFQEESTVIHNSSYFRLFNPLNDQPIRLRPQTREQLSDIMTSIEDNFDHDDNQILLPCSRPDLPIGVKYAEEQVASMDEGPHLIIPEEDASMHFVVADSPDEEDDMDVDSVQPVEPYQALLGTRIENNSNTSDYEDDEFGVFHDQDFAPIRLHPNSIEQLAALFEAIEDSLDHNLSEPLETPCYRPISPSTSSEYDFNEEIVDNTGFEDFIIFHEDGKLSDTCTHIKLTISDADGVQDLIDDSFDHSDFAASIPQKLPQIPSGYRWTASSFAPIHHGPRLIVQADSGYNSAASDEDLDLYEHDEYTSEIDGDDLDEALARLESMDVLSINKLIQRNPEDPELDTSTKDISIANNIDEPFSTHDFASGYTGVDKPYNSICVVEGLGGALASHVETATSKTSGMEAKHRASIYGSSEQSSTPEFDGPPTQPAETPYVIFDVVAAVVGTIMSLMSANPFSVWLF</sequence>
<dbReference type="Proteomes" id="UP000013521">
    <property type="component" value="Unassembled WGS sequence"/>
</dbReference>
<proteinExistence type="predicted"/>
<feature type="compositionally biased region" description="Basic and acidic residues" evidence="1">
    <location>
        <begin position="181"/>
        <end position="197"/>
    </location>
</feature>
<feature type="region of interest" description="Disordered" evidence="1">
    <location>
        <begin position="866"/>
        <end position="895"/>
    </location>
</feature>
<feature type="compositionally biased region" description="Polar residues" evidence="1">
    <location>
        <begin position="879"/>
        <end position="888"/>
    </location>
</feature>
<gene>
    <name evidence="2" type="ORF">UCRNP2_8368</name>
</gene>
<dbReference type="KEGG" id="npa:UCRNP2_8368"/>
<evidence type="ECO:0000313" key="3">
    <source>
        <dbReference type="Proteomes" id="UP000013521"/>
    </source>
</evidence>
<feature type="region of interest" description="Disordered" evidence="1">
    <location>
        <begin position="161"/>
        <end position="200"/>
    </location>
</feature>
<dbReference type="AlphaFoldDB" id="R1EAS7"/>
<dbReference type="HOGENOM" id="CLU_314726_0_0_1"/>
<dbReference type="EMBL" id="KB916658">
    <property type="protein sequence ID" value="EOD44893.1"/>
    <property type="molecule type" value="Genomic_DNA"/>
</dbReference>
<evidence type="ECO:0000256" key="1">
    <source>
        <dbReference type="SAM" id="MobiDB-lite"/>
    </source>
</evidence>